<reference evidence="5 6" key="1">
    <citation type="journal article" date="2013" name="Proc. Natl. Acad. Sci. U.S.A.">
        <title>The king cobra genome reveals dynamic gene evolution and adaptation in the snake venom system.</title>
        <authorList>
            <person name="Vonk F.J."/>
            <person name="Casewell N.R."/>
            <person name="Henkel C.V."/>
            <person name="Heimberg A.M."/>
            <person name="Jansen H.J."/>
            <person name="McCleary R.J."/>
            <person name="Kerkkamp H.M."/>
            <person name="Vos R.A."/>
            <person name="Guerreiro I."/>
            <person name="Calvete J.J."/>
            <person name="Wuster W."/>
            <person name="Woods A.E."/>
            <person name="Logan J.M."/>
            <person name="Harrison R.A."/>
            <person name="Castoe T.A."/>
            <person name="de Koning A.P."/>
            <person name="Pollock D.D."/>
            <person name="Yandell M."/>
            <person name="Calderon D."/>
            <person name="Renjifo C."/>
            <person name="Currier R.B."/>
            <person name="Salgado D."/>
            <person name="Pla D."/>
            <person name="Sanz L."/>
            <person name="Hyder A.S."/>
            <person name="Ribeiro J.M."/>
            <person name="Arntzen J.W."/>
            <person name="van den Thillart G.E."/>
            <person name="Boetzer M."/>
            <person name="Pirovano W."/>
            <person name="Dirks R.P."/>
            <person name="Spaink H.P."/>
            <person name="Duboule D."/>
            <person name="McGlinn E."/>
            <person name="Kini R.M."/>
            <person name="Richardson M.K."/>
        </authorList>
    </citation>
    <scope>NUCLEOTIDE SEQUENCE</scope>
    <source>
        <tissue evidence="5">Blood</tissue>
    </source>
</reference>
<accession>V8N2S4</accession>
<dbReference type="EMBL" id="AZIM01018662">
    <property type="protein sequence ID" value="ETE56549.1"/>
    <property type="molecule type" value="Genomic_DNA"/>
</dbReference>
<dbReference type="InterPro" id="IPR006703">
    <property type="entry name" value="G_AIG1"/>
</dbReference>
<comment type="caution">
    <text evidence="5">The sequence shown here is derived from an EMBL/GenBank/DDBJ whole genome shotgun (WGS) entry which is preliminary data.</text>
</comment>
<sequence length="146" mass="16585">MKGRKVVVVDTPSFFHTSHSNTEIATEVSKGVKFCAPGPHVILQVMHPGRFTQNEKEVAQLIKEIFGLKAKNYIILLFTRKDDLKGESLENFISAQDENLKEYIAECGNLAFNNEDEGAEREAQVAKLMTHRNKYAPCYTQDMMNF</sequence>
<feature type="non-terminal residue" evidence="5">
    <location>
        <position position="146"/>
    </location>
</feature>
<organism evidence="5 6">
    <name type="scientific">Ophiophagus hannah</name>
    <name type="common">King cobra</name>
    <name type="synonym">Naja hannah</name>
    <dbReference type="NCBI Taxonomy" id="8665"/>
    <lineage>
        <taxon>Eukaryota</taxon>
        <taxon>Metazoa</taxon>
        <taxon>Chordata</taxon>
        <taxon>Craniata</taxon>
        <taxon>Vertebrata</taxon>
        <taxon>Euteleostomi</taxon>
        <taxon>Lepidosauria</taxon>
        <taxon>Squamata</taxon>
        <taxon>Bifurcata</taxon>
        <taxon>Unidentata</taxon>
        <taxon>Episquamata</taxon>
        <taxon>Toxicofera</taxon>
        <taxon>Serpentes</taxon>
        <taxon>Colubroidea</taxon>
        <taxon>Elapidae</taxon>
        <taxon>Elapinae</taxon>
        <taxon>Ophiophagus</taxon>
    </lineage>
</organism>
<dbReference type="Pfam" id="PF04548">
    <property type="entry name" value="AIG1"/>
    <property type="match status" value="1"/>
</dbReference>
<evidence type="ECO:0000256" key="3">
    <source>
        <dbReference type="ARBA" id="ARBA00023134"/>
    </source>
</evidence>
<dbReference type="PANTHER" id="PTHR10903:SF170">
    <property type="entry name" value="GTPASE IMAP FAMILY MEMBER 7"/>
    <property type="match status" value="1"/>
</dbReference>
<dbReference type="Proteomes" id="UP000018936">
    <property type="component" value="Unassembled WGS sequence"/>
</dbReference>
<evidence type="ECO:0000313" key="5">
    <source>
        <dbReference type="EMBL" id="ETE56549.1"/>
    </source>
</evidence>
<gene>
    <name evidence="5" type="primary">Gimap3</name>
    <name evidence="5" type="ORF">L345_17740</name>
</gene>
<dbReference type="InterPro" id="IPR045058">
    <property type="entry name" value="GIMA/IAN/Toc"/>
</dbReference>
<dbReference type="OrthoDB" id="8954335at2759"/>
<keyword evidence="3" id="KW-0342">GTP-binding</keyword>
<dbReference type="PROSITE" id="PS51720">
    <property type="entry name" value="G_AIG1"/>
    <property type="match status" value="1"/>
</dbReference>
<keyword evidence="2" id="KW-0547">Nucleotide-binding</keyword>
<dbReference type="GO" id="GO:0005525">
    <property type="term" value="F:GTP binding"/>
    <property type="evidence" value="ECO:0007669"/>
    <property type="project" value="UniProtKB-KW"/>
</dbReference>
<evidence type="ECO:0000259" key="4">
    <source>
        <dbReference type="PROSITE" id="PS51720"/>
    </source>
</evidence>
<comment type="similarity">
    <text evidence="1">Belongs to the TRAFAC class TrmE-Era-EngA-EngB-Septin-like GTPase superfamily. AIG1/Toc34/Toc159-like paraseptin GTPase family. IAN subfamily.</text>
</comment>
<dbReference type="Gene3D" id="3.40.50.300">
    <property type="entry name" value="P-loop containing nucleotide triphosphate hydrolases"/>
    <property type="match status" value="1"/>
</dbReference>
<dbReference type="AlphaFoldDB" id="V8N2S4"/>
<evidence type="ECO:0000256" key="2">
    <source>
        <dbReference type="ARBA" id="ARBA00022741"/>
    </source>
</evidence>
<feature type="non-terminal residue" evidence="5">
    <location>
        <position position="1"/>
    </location>
</feature>
<dbReference type="PANTHER" id="PTHR10903">
    <property type="entry name" value="GTPASE, IMAP FAMILY MEMBER-RELATED"/>
    <property type="match status" value="1"/>
</dbReference>
<dbReference type="InterPro" id="IPR027417">
    <property type="entry name" value="P-loop_NTPase"/>
</dbReference>
<proteinExistence type="inferred from homology"/>
<dbReference type="SUPFAM" id="SSF52540">
    <property type="entry name" value="P-loop containing nucleoside triphosphate hydrolases"/>
    <property type="match status" value="1"/>
</dbReference>
<evidence type="ECO:0000313" key="6">
    <source>
        <dbReference type="Proteomes" id="UP000018936"/>
    </source>
</evidence>
<evidence type="ECO:0000256" key="1">
    <source>
        <dbReference type="ARBA" id="ARBA00008535"/>
    </source>
</evidence>
<name>V8N2S4_OPHHA</name>
<keyword evidence="6" id="KW-1185">Reference proteome</keyword>
<feature type="domain" description="AIG1-type G" evidence="4">
    <location>
        <begin position="1"/>
        <end position="146"/>
    </location>
</feature>
<protein>
    <submittedName>
        <fullName evidence="5">GTPase IMAP family member 3</fullName>
    </submittedName>
</protein>